<dbReference type="InterPro" id="IPR003661">
    <property type="entry name" value="HisK_dim/P_dom"/>
</dbReference>
<comment type="catalytic activity">
    <reaction evidence="1">
        <text>ATP + protein L-histidine = ADP + protein N-phospho-L-histidine.</text>
        <dbReference type="EC" id="2.7.13.3"/>
    </reaction>
</comment>
<dbReference type="CDD" id="cd00130">
    <property type="entry name" value="PAS"/>
    <property type="match status" value="1"/>
</dbReference>
<organism evidence="11 12">
    <name type="scientific">Skermanella aerolata</name>
    <dbReference type="NCBI Taxonomy" id="393310"/>
    <lineage>
        <taxon>Bacteria</taxon>
        <taxon>Pseudomonadati</taxon>
        <taxon>Pseudomonadota</taxon>
        <taxon>Alphaproteobacteria</taxon>
        <taxon>Rhodospirillales</taxon>
        <taxon>Azospirillaceae</taxon>
        <taxon>Skermanella</taxon>
    </lineage>
</organism>
<dbReference type="Gene3D" id="3.30.565.10">
    <property type="entry name" value="Histidine kinase-like ATPase, C-terminal domain"/>
    <property type="match status" value="1"/>
</dbReference>
<dbReference type="SUPFAM" id="SSF47384">
    <property type="entry name" value="Homodimeric domain of signal transducing histidine kinase"/>
    <property type="match status" value="1"/>
</dbReference>
<dbReference type="AlphaFoldDB" id="A0A512DLZ4"/>
<dbReference type="PRINTS" id="PR00344">
    <property type="entry name" value="BCTRLSENSOR"/>
</dbReference>
<dbReference type="Gene3D" id="1.10.287.130">
    <property type="match status" value="1"/>
</dbReference>
<evidence type="ECO:0000256" key="5">
    <source>
        <dbReference type="ARBA" id="ARBA00022741"/>
    </source>
</evidence>
<dbReference type="InterPro" id="IPR036097">
    <property type="entry name" value="HisK_dim/P_sf"/>
</dbReference>
<dbReference type="InterPro" id="IPR003594">
    <property type="entry name" value="HATPase_dom"/>
</dbReference>
<dbReference type="NCBIfam" id="TIGR00229">
    <property type="entry name" value="sensory_box"/>
    <property type="match status" value="1"/>
</dbReference>
<evidence type="ECO:0000256" key="6">
    <source>
        <dbReference type="ARBA" id="ARBA00022777"/>
    </source>
</evidence>
<dbReference type="EMBL" id="BJYZ01000005">
    <property type="protein sequence ID" value="GEO37190.1"/>
    <property type="molecule type" value="Genomic_DNA"/>
</dbReference>
<keyword evidence="7" id="KW-0067">ATP-binding</keyword>
<dbReference type="EC" id="2.7.13.3" evidence="2"/>
<evidence type="ECO:0000259" key="10">
    <source>
        <dbReference type="PROSITE" id="PS50112"/>
    </source>
</evidence>
<keyword evidence="8" id="KW-0902">Two-component regulatory system</keyword>
<dbReference type="Pfam" id="PF02518">
    <property type="entry name" value="HATPase_c"/>
    <property type="match status" value="1"/>
</dbReference>
<dbReference type="PROSITE" id="PS50109">
    <property type="entry name" value="HIS_KIN"/>
    <property type="match status" value="1"/>
</dbReference>
<dbReference type="InterPro" id="IPR036890">
    <property type="entry name" value="HATPase_C_sf"/>
</dbReference>
<accession>A0A512DLZ4</accession>
<proteinExistence type="predicted"/>
<dbReference type="InterPro" id="IPR004358">
    <property type="entry name" value="Sig_transdc_His_kin-like_C"/>
</dbReference>
<protein>
    <recommendedName>
        <fullName evidence="2">histidine kinase</fullName>
        <ecNumber evidence="2">2.7.13.3</ecNumber>
    </recommendedName>
</protein>
<feature type="domain" description="Histidine kinase" evidence="9">
    <location>
        <begin position="156"/>
        <end position="381"/>
    </location>
</feature>
<evidence type="ECO:0000259" key="9">
    <source>
        <dbReference type="PROSITE" id="PS50109"/>
    </source>
</evidence>
<dbReference type="InterPro" id="IPR005467">
    <property type="entry name" value="His_kinase_dom"/>
</dbReference>
<reference evidence="11 12" key="1">
    <citation type="submission" date="2019-07" db="EMBL/GenBank/DDBJ databases">
        <title>Whole genome shotgun sequence of Skermanella aerolata NBRC 106429.</title>
        <authorList>
            <person name="Hosoyama A."/>
            <person name="Uohara A."/>
            <person name="Ohji S."/>
            <person name="Ichikawa N."/>
        </authorList>
    </citation>
    <scope>NUCLEOTIDE SEQUENCE [LARGE SCALE GENOMIC DNA]</scope>
    <source>
        <strain evidence="11 12">NBRC 106429</strain>
    </source>
</reference>
<dbReference type="GO" id="GO:0000155">
    <property type="term" value="F:phosphorelay sensor kinase activity"/>
    <property type="evidence" value="ECO:0007669"/>
    <property type="project" value="InterPro"/>
</dbReference>
<keyword evidence="5" id="KW-0547">Nucleotide-binding</keyword>
<evidence type="ECO:0000256" key="8">
    <source>
        <dbReference type="ARBA" id="ARBA00023012"/>
    </source>
</evidence>
<dbReference type="PROSITE" id="PS50112">
    <property type="entry name" value="PAS"/>
    <property type="match status" value="1"/>
</dbReference>
<evidence type="ECO:0000256" key="3">
    <source>
        <dbReference type="ARBA" id="ARBA00022553"/>
    </source>
</evidence>
<dbReference type="SUPFAM" id="SSF55785">
    <property type="entry name" value="PYP-like sensor domain (PAS domain)"/>
    <property type="match status" value="1"/>
</dbReference>
<sequence>MPQSAEIGTQAMPLSQTTLLRSMEASNVAHTISEPDGAMNIVYANKAFSDLTGYGQDEIIGRNCRMLQGPRTEPNMIARIRAAIARSEATEVSLTNYRRDGSTFLNRLYLAPVLDEVTGRPIAFIGIQSDASRLQRQMRFEQEHNNLAALGRYTARINHEIRNALQPIRLIGDVLKDWQHLRPEDIDKSLATLRENLDFALDLTSDLIRMARGPSVKPPTAAVALLAAQAGHFVQGLLPNTVRLVNDVSTIEGTDLSVAIKPRHLLQVLSNFVANAMDAMDRSGDLKMRWTLTTIPSAQAEALQLAPGNYLRIDIEDNGRGMDEATQLEIFEVFFTTKADEGTGLGLAISQSIVREAGGVITVQSRLGHGSTFSIHLPTSQAV</sequence>
<evidence type="ECO:0000256" key="7">
    <source>
        <dbReference type="ARBA" id="ARBA00022840"/>
    </source>
</evidence>
<comment type="caution">
    <text evidence="11">The sequence shown here is derived from an EMBL/GenBank/DDBJ whole genome shotgun (WGS) entry which is preliminary data.</text>
</comment>
<name>A0A512DLZ4_9PROT</name>
<dbReference type="InterPro" id="IPR035965">
    <property type="entry name" value="PAS-like_dom_sf"/>
</dbReference>
<dbReference type="PANTHER" id="PTHR43065:SF10">
    <property type="entry name" value="PEROXIDE STRESS-ACTIVATED HISTIDINE KINASE MAK3"/>
    <property type="match status" value="1"/>
</dbReference>
<dbReference type="CDD" id="cd00082">
    <property type="entry name" value="HisKA"/>
    <property type="match status" value="1"/>
</dbReference>
<dbReference type="Pfam" id="PF00512">
    <property type="entry name" value="HisKA"/>
    <property type="match status" value="1"/>
</dbReference>
<dbReference type="PANTHER" id="PTHR43065">
    <property type="entry name" value="SENSOR HISTIDINE KINASE"/>
    <property type="match status" value="1"/>
</dbReference>
<dbReference type="SMART" id="SM00387">
    <property type="entry name" value="HATPase_c"/>
    <property type="match status" value="1"/>
</dbReference>
<evidence type="ECO:0000256" key="4">
    <source>
        <dbReference type="ARBA" id="ARBA00022679"/>
    </source>
</evidence>
<dbReference type="GO" id="GO:0005524">
    <property type="term" value="F:ATP binding"/>
    <property type="evidence" value="ECO:0007669"/>
    <property type="project" value="UniProtKB-KW"/>
</dbReference>
<gene>
    <name evidence="11" type="ORF">SAE02_13380</name>
</gene>
<keyword evidence="4" id="KW-0808">Transferase</keyword>
<dbReference type="Proteomes" id="UP000321523">
    <property type="component" value="Unassembled WGS sequence"/>
</dbReference>
<keyword evidence="6" id="KW-0418">Kinase</keyword>
<keyword evidence="3" id="KW-0597">Phosphoprotein</keyword>
<feature type="domain" description="PAS" evidence="10">
    <location>
        <begin position="15"/>
        <end position="87"/>
    </location>
</feature>
<evidence type="ECO:0000313" key="11">
    <source>
        <dbReference type="EMBL" id="GEO37190.1"/>
    </source>
</evidence>
<dbReference type="SMART" id="SM00388">
    <property type="entry name" value="HisKA"/>
    <property type="match status" value="1"/>
</dbReference>
<dbReference type="InterPro" id="IPR000014">
    <property type="entry name" value="PAS"/>
</dbReference>
<evidence type="ECO:0000313" key="12">
    <source>
        <dbReference type="Proteomes" id="UP000321523"/>
    </source>
</evidence>
<dbReference type="Pfam" id="PF13426">
    <property type="entry name" value="PAS_9"/>
    <property type="match status" value="1"/>
</dbReference>
<keyword evidence="12" id="KW-1185">Reference proteome</keyword>
<dbReference type="InterPro" id="IPR001610">
    <property type="entry name" value="PAC"/>
</dbReference>
<dbReference type="Gene3D" id="3.30.450.20">
    <property type="entry name" value="PAS domain"/>
    <property type="match status" value="1"/>
</dbReference>
<evidence type="ECO:0000256" key="2">
    <source>
        <dbReference type="ARBA" id="ARBA00012438"/>
    </source>
</evidence>
<dbReference type="SMART" id="SM00086">
    <property type="entry name" value="PAC"/>
    <property type="match status" value="1"/>
</dbReference>
<dbReference type="SUPFAM" id="SSF55874">
    <property type="entry name" value="ATPase domain of HSP90 chaperone/DNA topoisomerase II/histidine kinase"/>
    <property type="match status" value="1"/>
</dbReference>
<dbReference type="OrthoDB" id="489241at2"/>
<evidence type="ECO:0000256" key="1">
    <source>
        <dbReference type="ARBA" id="ARBA00000085"/>
    </source>
</evidence>